<comment type="catalytic activity">
    <reaction evidence="10">
        <text>Mg(2+)(in) = Mg(2+)(out)</text>
        <dbReference type="Rhea" id="RHEA:29827"/>
        <dbReference type="ChEBI" id="CHEBI:18420"/>
    </reaction>
</comment>
<dbReference type="InterPro" id="IPR045863">
    <property type="entry name" value="CorA_TM1_TM2"/>
</dbReference>
<dbReference type="CDD" id="cd12830">
    <property type="entry name" value="MtCorA-like"/>
    <property type="match status" value="1"/>
</dbReference>
<comment type="similarity">
    <text evidence="2">Belongs to the CorA metal ion transporter (MIT) (TC 1.A.35) family.</text>
</comment>
<sequence length="321" mass="35859">MTILAARRYRDGRIIRDHLTPGLPPVGEGEFDWIGLADPTDAELEWIGQAYNLHPLALEDAHTPDHAPKVETFGTMLSVIARTATLGPGETITFGQTTIFLGHDFVVTIRLGSTRAHTEMRAQLEANSERLAEGPDVVLYAVLDFIVSGYEPLIDELEGVVGEMEDSAVDEFPDQANIRRIFRLRRLLRKVEGTCGRLEEVSAKLAQTEQVCIDDRARPFFRDVHDSAKRSVWRARGLNQTLGSILEVAGLLEQSRQGAITRQLAAWAAILAVPTAIAGIYGMNFDFMPELRWRYAYFVVLGVVATSCTVLYSRFRRMGWL</sequence>
<evidence type="ECO:0000256" key="8">
    <source>
        <dbReference type="ARBA" id="ARBA00023065"/>
    </source>
</evidence>
<dbReference type="PANTHER" id="PTHR46494:SF1">
    <property type="entry name" value="CORA FAMILY METAL ION TRANSPORTER (EUROFUNG)"/>
    <property type="match status" value="1"/>
</dbReference>
<evidence type="ECO:0000256" key="4">
    <source>
        <dbReference type="ARBA" id="ARBA00022475"/>
    </source>
</evidence>
<dbReference type="GO" id="GO:0000287">
    <property type="term" value="F:magnesium ion binding"/>
    <property type="evidence" value="ECO:0007669"/>
    <property type="project" value="TreeGrafter"/>
</dbReference>
<proteinExistence type="inferred from homology"/>
<keyword evidence="6" id="KW-0460">Magnesium</keyword>
<evidence type="ECO:0000256" key="9">
    <source>
        <dbReference type="ARBA" id="ARBA00023136"/>
    </source>
</evidence>
<evidence type="ECO:0000256" key="7">
    <source>
        <dbReference type="ARBA" id="ARBA00022989"/>
    </source>
</evidence>
<comment type="subcellular location">
    <subcellularLocation>
        <location evidence="1">Cell membrane</location>
        <topology evidence="1">Multi-pass membrane protein</topology>
    </subcellularLocation>
</comment>
<feature type="transmembrane region" description="Helical" evidence="12">
    <location>
        <begin position="295"/>
        <end position="315"/>
    </location>
</feature>
<evidence type="ECO:0000256" key="2">
    <source>
        <dbReference type="ARBA" id="ARBA00009765"/>
    </source>
</evidence>
<comment type="function">
    <text evidence="11">Mediates influx of magnesium ions. Alternates between open and closed states. Activated by low cytoplasmic Mg(2+) levels. Inactive when cytoplasmic Mg(2+) levels are high.</text>
</comment>
<dbReference type="GO" id="GO:0015095">
    <property type="term" value="F:magnesium ion transmembrane transporter activity"/>
    <property type="evidence" value="ECO:0007669"/>
    <property type="project" value="TreeGrafter"/>
</dbReference>
<dbReference type="SUPFAM" id="SSF143865">
    <property type="entry name" value="CorA soluble domain-like"/>
    <property type="match status" value="1"/>
</dbReference>
<evidence type="ECO:0000256" key="1">
    <source>
        <dbReference type="ARBA" id="ARBA00004651"/>
    </source>
</evidence>
<keyword evidence="9 12" id="KW-0472">Membrane</keyword>
<evidence type="ECO:0000256" key="6">
    <source>
        <dbReference type="ARBA" id="ARBA00022842"/>
    </source>
</evidence>
<keyword evidence="3" id="KW-0813">Transport</keyword>
<evidence type="ECO:0000313" key="14">
    <source>
        <dbReference type="Proteomes" id="UP000469430"/>
    </source>
</evidence>
<dbReference type="FunFam" id="1.20.58.340:FF:000004">
    <property type="entry name" value="Magnesium transport protein CorA"/>
    <property type="match status" value="1"/>
</dbReference>
<evidence type="ECO:0000256" key="5">
    <source>
        <dbReference type="ARBA" id="ARBA00022692"/>
    </source>
</evidence>
<dbReference type="Pfam" id="PF01544">
    <property type="entry name" value="CorA"/>
    <property type="match status" value="1"/>
</dbReference>
<name>A0A6I4TZ05_9SPHN</name>
<dbReference type="SUPFAM" id="SSF144083">
    <property type="entry name" value="Magnesium transport protein CorA, transmembrane region"/>
    <property type="match status" value="1"/>
</dbReference>
<gene>
    <name evidence="13" type="ORF">GRI97_15265</name>
</gene>
<keyword evidence="7 12" id="KW-1133">Transmembrane helix</keyword>
<keyword evidence="5 12" id="KW-0812">Transmembrane</keyword>
<accession>A0A6I4TZ05</accession>
<comment type="caution">
    <text evidence="13">The sequence shown here is derived from an EMBL/GenBank/DDBJ whole genome shotgun (WGS) entry which is preliminary data.</text>
</comment>
<evidence type="ECO:0000256" key="12">
    <source>
        <dbReference type="SAM" id="Phobius"/>
    </source>
</evidence>
<dbReference type="AlphaFoldDB" id="A0A6I4TZ05"/>
<dbReference type="Proteomes" id="UP000469430">
    <property type="component" value="Unassembled WGS sequence"/>
</dbReference>
<dbReference type="GO" id="GO:0050897">
    <property type="term" value="F:cobalt ion binding"/>
    <property type="evidence" value="ECO:0007669"/>
    <property type="project" value="TreeGrafter"/>
</dbReference>
<reference evidence="13 14" key="1">
    <citation type="submission" date="2019-12" db="EMBL/GenBank/DDBJ databases">
        <title>Genomic-based taxomic classification of the family Erythrobacteraceae.</title>
        <authorList>
            <person name="Xu L."/>
        </authorList>
    </citation>
    <scope>NUCLEOTIDE SEQUENCE [LARGE SCALE GENOMIC DNA]</scope>
    <source>
        <strain evidence="13 14">S36</strain>
    </source>
</reference>
<dbReference type="GO" id="GO:0005886">
    <property type="term" value="C:plasma membrane"/>
    <property type="evidence" value="ECO:0007669"/>
    <property type="project" value="UniProtKB-SubCell"/>
</dbReference>
<dbReference type="OrthoDB" id="9803416at2"/>
<protein>
    <submittedName>
        <fullName evidence="13">Magnesium transporter</fullName>
    </submittedName>
</protein>
<evidence type="ECO:0000256" key="10">
    <source>
        <dbReference type="ARBA" id="ARBA00034269"/>
    </source>
</evidence>
<evidence type="ECO:0000256" key="11">
    <source>
        <dbReference type="ARBA" id="ARBA00045497"/>
    </source>
</evidence>
<dbReference type="Gene3D" id="1.20.58.340">
    <property type="entry name" value="Magnesium transport protein CorA, transmembrane region"/>
    <property type="match status" value="2"/>
</dbReference>
<feature type="transmembrane region" description="Helical" evidence="12">
    <location>
        <begin position="264"/>
        <end position="283"/>
    </location>
</feature>
<dbReference type="InterPro" id="IPR002523">
    <property type="entry name" value="MgTranspt_CorA/ZnTranspt_ZntB"/>
</dbReference>
<keyword evidence="8" id="KW-0406">Ion transport</keyword>
<keyword evidence="4" id="KW-1003">Cell membrane</keyword>
<dbReference type="PANTHER" id="PTHR46494">
    <property type="entry name" value="CORA FAMILY METAL ION TRANSPORTER (EUROFUNG)"/>
    <property type="match status" value="1"/>
</dbReference>
<organism evidence="13 14">
    <name type="scientific">Croceibacterium xixiisoli</name>
    <dbReference type="NCBI Taxonomy" id="1476466"/>
    <lineage>
        <taxon>Bacteria</taxon>
        <taxon>Pseudomonadati</taxon>
        <taxon>Pseudomonadota</taxon>
        <taxon>Alphaproteobacteria</taxon>
        <taxon>Sphingomonadales</taxon>
        <taxon>Erythrobacteraceae</taxon>
        <taxon>Croceibacterium</taxon>
    </lineage>
</organism>
<keyword evidence="14" id="KW-1185">Reference proteome</keyword>
<dbReference type="RefSeq" id="WP_161392060.1">
    <property type="nucleotide sequence ID" value="NZ_JBHSCP010000002.1"/>
</dbReference>
<evidence type="ECO:0000313" key="13">
    <source>
        <dbReference type="EMBL" id="MXP00350.1"/>
    </source>
</evidence>
<dbReference type="GO" id="GO:0015087">
    <property type="term" value="F:cobalt ion transmembrane transporter activity"/>
    <property type="evidence" value="ECO:0007669"/>
    <property type="project" value="TreeGrafter"/>
</dbReference>
<dbReference type="InterPro" id="IPR045861">
    <property type="entry name" value="CorA_cytoplasmic_dom"/>
</dbReference>
<dbReference type="EMBL" id="WTYJ01000003">
    <property type="protein sequence ID" value="MXP00350.1"/>
    <property type="molecule type" value="Genomic_DNA"/>
</dbReference>
<evidence type="ECO:0000256" key="3">
    <source>
        <dbReference type="ARBA" id="ARBA00022448"/>
    </source>
</evidence>
<dbReference type="Gene3D" id="3.30.460.20">
    <property type="entry name" value="CorA soluble domain-like"/>
    <property type="match status" value="1"/>
</dbReference>